<accession>A0A399D2N8</accession>
<keyword evidence="4" id="KW-1185">Reference proteome</keyword>
<evidence type="ECO:0000259" key="2">
    <source>
        <dbReference type="Pfam" id="PF14349"/>
    </source>
</evidence>
<gene>
    <name evidence="3" type="primary">sprA</name>
    <name evidence="3" type="ORF">D1164_04330</name>
</gene>
<dbReference type="Proteomes" id="UP000266441">
    <property type="component" value="Unassembled WGS sequence"/>
</dbReference>
<sequence length="2511" mass="287316">MARFLRELFFTILIASLLTYGGRSFAASDYLEYQPIVQLPDSVVIDTTGSLPFPFKDQPAFGTPSQDSTKLYLNKPSNINFEIEYDAETGQYVFYEKIGRLNYRLPQAMTLDDYIDYDFDKSIRDYWKQRSRLQDMDERGSLIPKLTIGGEAFNRVFGGNTVNIQPQGYVEVSFGYQVNTTENTAIPERLRRVPTFDFDQKIQMNVMGQIGTKMNMRVNYNTEATFDYENKMNLEYTGDEDEILKRIEAGNVSLPLNGTLITGASNLFGVKAEMQFGRLTLTTLFSQHKGESQTVETEGGAQITNFEISVADYDANRHFFLSQYFRDNYDRWLQNTAVPTSPININKIEIWVTNKSNNFEESRNIIAFQDLGEHNPHIYNNIAAFQETPGMPYPENIFPLNNANGLYYEMANTYSDIRSTENITSVMAQFSPGFTGGQDYEKIEQARKLSPSEYTVNERLGYISLNTSLNADEVLAVAFSYTSNGKIFQVGEFSTDGITAPQTLILKLLKGTNLSPNLPTWDLMMKNIYNLDAYQLTNDDFILNIVYQNDSTGTYINYLPEGRINGNILLEVMNLDKLNKQLDPYKDGLFDYIEGLTVHSNRGRIIFPVVEPFGSHLAKAIQDPVLIEKYTFQSLYDSIQVYAEQDAEHNKFRLSGSYKGASGSDIALGTLNLTQGSVKVTAGGRELTENVDYTVDYTLGRVKIINQALLEAGTPIQVSTESEDLFTMQRKTLLGAHANYAFSDNFNLGATALYMQERPLTQKVDYGEDPISNLMMGMDARWSTESMLLTKAVDALPFYSTNTPSTIDMEAEVARLIPGHSRVIEKSGNAYIDDFEGTKTTIDLKARQAWVMASTPQNQNNLFPEGNLTNDRSQGFNRAKLAWYIIDPLFLRNNSLTPDHIRNNPNLQSNHFVREVYEKEIFPAKESPVGEPTNIPVFDLAFYPEERGPYNYDTSPTGFSAGVNPDGTLANPESRWGGIMREIETSDFETSNIEFIEFWMMDPFVYDTLSTHDGGQLYFNLGDISEDILRDGRKSFEQGLPTTEEVTNVDTTIWGRVSTLQSLVNAFVNDDQSRKHQDIGLDGLNDEDEQSFYEEYLNELRNLVYDDVFEKYFNDPSSDNFHYYRGSDYDQQEVGILERYKEYNGPDGNSPTTEISPEPYLTAASSIPNMEDINGDNTLNENERYYQYRVNIRKEDMQLGQNYITDIKESRVQLKNGQIGEVKWFQFKIPVRNPNQVVGNIRDFKSIRFLRMYLRGFEDPVILRFATLDLVRADWRRYTRPIGESDAVSPNATFDVSAVNIEENGSRSPVNYILPPGIDRVIDPANPQLRQLNEQSMVLKVNELEQGDARAAYKALYMDFRRYKRLKLEVHAEEMENYPLEDDELHFFIRLGSDYNYNYYEYEVPLKLTPPHNGGLYRNDIESDRYIVWPDENRLDIPLEIFTNLKLDRNATMRMAGSTLGIQDIYEDVHRGWNKDKNRVKIKGSPNLGNVQVIMMGIRNKRGQLNTGSKSVEVWVNEMRLSDFDESGGWAANARVTTRLADLGSITVAGRTRSAGFGSISQNINSRSLDDLNEIDVATSIDLGRFFPEKAGVRLPLYYGYSRSVRTPKYNPLEPDIELDKSLERAESDQIRDSIKHISQDLVTRKSINFTNVRVEPQRQKTKAHIWDPENFAVSYAYNEIFKRNVNTEFNLDKTYRGMFSYNYSSRPKIVEPFGKVNLLQKGPLKLLGDFNFYPLPTQISYRTDLTRRYHETQTRNITNPEFILPATYEKDFLWNRFFDLRYDLTRSIKFDFSSRSTSRIDEPEGRINKNMDDYQMKRDSILNNLWNLGRPTLYNHNVNISYTLPLNRIKMFNFITSTVRYQGTYDWQAGPMTADTIRLGNRVQNSRNMQFTGSVNLQSLYNKVPYFQQLNQKFRRTGGSRYSLNRQSGGRTGRQQTQEQQQPQKKAEQTYSTEITLTSGQPQTISHKLNTRKVRVLATRENGEPVRGSINITDVNNIEFTARADSGKARISVKGVPGDQTLFKDILDLTTRMLIGVRTISVNYSLNGGTVLPGYLPEPRLFGAGTYYPEMNMFERDFGASFAPGLPFLAGWQDYNFARKAASKGWITTDSTLNSPYLFTKNERFNIRATVEPLPDLRIDITADRSFSKNVNEFYNYDPGSGDFTPNSFSESGNFSMSTLTWGTAFFAMGKEEVHQSEAFENFKEYRRIIAHRLANRRNPNNGFGYDPSAPHPDDPRYPDGYGPNSVEVMVPAFLAAYQGKDPETVSLGLFPSIKFIRPNWRIRYEGMVSKIPGLNRVIRSLNFTHAYRSSYNVGSFITNLRYAEQEDGFSYIRDLATNTNFIAAYDFNSVSIMETFSPLINIDITWQGDLTTRAEIKRSRNLTLSFANNQLTEVLSNEYTIGAGYRFTQMDLIIKTKNSQQAYSNDLNLRADISYRKNKTVLRKIVEEDNQITAGQSAFTIKTYADYMLSDRFQLRVFFDKVLNNPFTQLSFPTSNTNFGVSFRFTLAQ</sequence>
<name>A0A399D2N8_9BACT</name>
<dbReference type="OrthoDB" id="9806090at2"/>
<feature type="region of interest" description="Disordered" evidence="1">
    <location>
        <begin position="2221"/>
        <end position="2240"/>
    </location>
</feature>
<evidence type="ECO:0000256" key="1">
    <source>
        <dbReference type="SAM" id="MobiDB-lite"/>
    </source>
</evidence>
<protein>
    <submittedName>
        <fullName evidence="3">Cell surface protein SprA</fullName>
    </submittedName>
</protein>
<proteinExistence type="predicted"/>
<comment type="caution">
    <text evidence="3">The sequence shown here is derived from an EMBL/GenBank/DDBJ whole genome shotgun (WGS) entry which is preliminary data.</text>
</comment>
<dbReference type="Pfam" id="PF14349">
    <property type="entry name" value="SprA_N"/>
    <property type="match status" value="2"/>
</dbReference>
<evidence type="ECO:0000313" key="3">
    <source>
        <dbReference type="EMBL" id="RIH66144.1"/>
    </source>
</evidence>
<organism evidence="3 4">
    <name type="scientific">Mariniphaga sediminis</name>
    <dbReference type="NCBI Taxonomy" id="1628158"/>
    <lineage>
        <taxon>Bacteria</taxon>
        <taxon>Pseudomonadati</taxon>
        <taxon>Bacteroidota</taxon>
        <taxon>Bacteroidia</taxon>
        <taxon>Marinilabiliales</taxon>
        <taxon>Prolixibacteraceae</taxon>
        <taxon>Mariniphaga</taxon>
    </lineage>
</organism>
<dbReference type="NCBIfam" id="TIGR04189">
    <property type="entry name" value="surface_SprA"/>
    <property type="match status" value="1"/>
</dbReference>
<dbReference type="RefSeq" id="WP_119348731.1">
    <property type="nucleotide sequence ID" value="NZ_QWET01000003.1"/>
</dbReference>
<evidence type="ECO:0000313" key="4">
    <source>
        <dbReference type="Proteomes" id="UP000266441"/>
    </source>
</evidence>
<feature type="compositionally biased region" description="Low complexity" evidence="1">
    <location>
        <begin position="1927"/>
        <end position="1945"/>
    </location>
</feature>
<feature type="domain" description="Gliding motility protein SprA N-terminal" evidence="2">
    <location>
        <begin position="1095"/>
        <end position="1623"/>
    </location>
</feature>
<reference evidence="3 4" key="1">
    <citation type="journal article" date="2015" name="Int. J. Syst. Evol. Microbiol.">
        <title>Mariniphaga sediminis sp. nov., isolated from coastal sediment.</title>
        <authorList>
            <person name="Wang F.Q."/>
            <person name="Shen Q.Y."/>
            <person name="Chen G.J."/>
            <person name="Du Z.J."/>
        </authorList>
    </citation>
    <scope>NUCLEOTIDE SEQUENCE [LARGE SCALE GENOMIC DNA]</scope>
    <source>
        <strain evidence="3 4">SY21</strain>
    </source>
</reference>
<feature type="domain" description="Gliding motility protein SprA N-terminal" evidence="2">
    <location>
        <begin position="80"/>
        <end position="462"/>
    </location>
</feature>
<dbReference type="InterPro" id="IPR026377">
    <property type="entry name" value="Cell_surface_SprA"/>
</dbReference>
<feature type="region of interest" description="Disordered" evidence="1">
    <location>
        <begin position="1918"/>
        <end position="1952"/>
    </location>
</feature>
<dbReference type="EMBL" id="QWET01000003">
    <property type="protein sequence ID" value="RIH66144.1"/>
    <property type="molecule type" value="Genomic_DNA"/>
</dbReference>
<dbReference type="InterPro" id="IPR025684">
    <property type="entry name" value="SprA_N_dom"/>
</dbReference>